<accession>A0A170ZX46</accession>
<sequence length="63" mass="7223">MYYSGFQNQASKIVKFERVAKKIRSLHSEPDSHLTKNQKKIKIVSTEAAVILLNVNLLNYFLG</sequence>
<name>A0A170ZX46_9BACT</name>
<organism evidence="1 2">
    <name type="scientific">Paludibacter jiangxiensis</name>
    <dbReference type="NCBI Taxonomy" id="681398"/>
    <lineage>
        <taxon>Bacteria</taxon>
        <taxon>Pseudomonadati</taxon>
        <taxon>Bacteroidota</taxon>
        <taxon>Bacteroidia</taxon>
        <taxon>Bacteroidales</taxon>
        <taxon>Paludibacteraceae</taxon>
        <taxon>Paludibacter</taxon>
    </lineage>
</organism>
<reference evidence="2" key="2">
    <citation type="journal article" date="2017" name="Genome Announc.">
        <title>Draft genome sequence of Paludibacter jiangxiensis NM7(T), a propionate-producing fermentative bacterium.</title>
        <authorList>
            <person name="Qiu Y.-L."/>
            <person name="Tourlousse D.M."/>
            <person name="Matsuura N."/>
            <person name="Ohashi A."/>
            <person name="Sekiguchi Y."/>
        </authorList>
    </citation>
    <scope>NUCLEOTIDE SEQUENCE [LARGE SCALE GENOMIC DNA]</scope>
    <source>
        <strain evidence="2">NM7</strain>
    </source>
</reference>
<evidence type="ECO:0000313" key="1">
    <source>
        <dbReference type="EMBL" id="GAT63101.1"/>
    </source>
</evidence>
<dbReference type="AlphaFoldDB" id="A0A170ZX46"/>
<keyword evidence="2" id="KW-1185">Reference proteome</keyword>
<dbReference type="EMBL" id="BDCR01000003">
    <property type="protein sequence ID" value="GAT63101.1"/>
    <property type="molecule type" value="Genomic_DNA"/>
</dbReference>
<dbReference type="STRING" id="681398.PJIAN_3415"/>
<comment type="caution">
    <text evidence="1">The sequence shown here is derived from an EMBL/GenBank/DDBJ whole genome shotgun (WGS) entry which is preliminary data.</text>
</comment>
<reference evidence="2" key="1">
    <citation type="submission" date="2016-04" db="EMBL/GenBank/DDBJ databases">
        <title>Draft genome sequence of Paludibacter jiangxiensis strain NM7.</title>
        <authorList>
            <person name="Qiu Y."/>
            <person name="Matsuura N."/>
            <person name="Ohashi A."/>
            <person name="Tourlousse M.D."/>
            <person name="Sekiguchi Y."/>
        </authorList>
    </citation>
    <scope>NUCLEOTIDE SEQUENCE [LARGE SCALE GENOMIC DNA]</scope>
    <source>
        <strain evidence="2">NM7</strain>
    </source>
</reference>
<protein>
    <submittedName>
        <fullName evidence="1">Uncharacterized protein</fullName>
    </submittedName>
</protein>
<dbReference type="Proteomes" id="UP000076586">
    <property type="component" value="Unassembled WGS sequence"/>
</dbReference>
<proteinExistence type="predicted"/>
<gene>
    <name evidence="1" type="ORF">PJIAN_3415</name>
</gene>
<evidence type="ECO:0000313" key="2">
    <source>
        <dbReference type="Proteomes" id="UP000076586"/>
    </source>
</evidence>